<dbReference type="Pfam" id="PF13115">
    <property type="entry name" value="YtkA"/>
    <property type="match status" value="1"/>
</dbReference>
<dbReference type="EMBL" id="JAMDMJ010000006">
    <property type="protein sequence ID" value="MCY9595231.1"/>
    <property type="molecule type" value="Genomic_DNA"/>
</dbReference>
<dbReference type="OrthoDB" id="2679563at2"/>
<feature type="domain" description="YtkA-like" evidence="1">
    <location>
        <begin position="68"/>
        <end position="146"/>
    </location>
</feature>
<accession>A0A410X303</accession>
<name>A0A410X303_9BACL</name>
<dbReference type="InterPro" id="IPR032693">
    <property type="entry name" value="YtkA-like_dom"/>
</dbReference>
<evidence type="ECO:0000313" key="4">
    <source>
        <dbReference type="Proteomes" id="UP000288943"/>
    </source>
</evidence>
<dbReference type="KEGG" id="pchi:PC41400_26370"/>
<dbReference type="EMBL" id="CP026520">
    <property type="protein sequence ID" value="QAV21004.1"/>
    <property type="molecule type" value="Genomic_DNA"/>
</dbReference>
<sequence length="163" mass="17336">MNAHKQENSAGPSGLKLTFRRRRFGTAVLLLVLTAALAGCGSGGGGHEGHGGQGAGQGTIDTLNPIMAKVKLPAEPVKQGTEAAVEVTVTQDGKPVDDADEVLFEVWKEGAPDDKHEKIKGTHGKDGLYTLKKKFDEPGTYLIISHVTARTMHTMPQVKLQVE</sequence>
<gene>
    <name evidence="2" type="ORF">M5X16_05520</name>
    <name evidence="3" type="ORF">PC41400_26370</name>
</gene>
<organism evidence="3 4">
    <name type="scientific">Paenibacillus chitinolyticus</name>
    <dbReference type="NCBI Taxonomy" id="79263"/>
    <lineage>
        <taxon>Bacteria</taxon>
        <taxon>Bacillati</taxon>
        <taxon>Bacillota</taxon>
        <taxon>Bacilli</taxon>
        <taxon>Bacillales</taxon>
        <taxon>Paenibacillaceae</taxon>
        <taxon>Paenibacillus</taxon>
    </lineage>
</organism>
<dbReference type="Proteomes" id="UP001527202">
    <property type="component" value="Unassembled WGS sequence"/>
</dbReference>
<dbReference type="RefSeq" id="WP_042234569.1">
    <property type="nucleotide sequence ID" value="NZ_CP026520.1"/>
</dbReference>
<keyword evidence="5" id="KW-1185">Reference proteome</keyword>
<evidence type="ECO:0000259" key="1">
    <source>
        <dbReference type="Pfam" id="PF13115"/>
    </source>
</evidence>
<dbReference type="GeneID" id="95378319"/>
<proteinExistence type="predicted"/>
<evidence type="ECO:0000313" key="3">
    <source>
        <dbReference type="EMBL" id="QAV21004.1"/>
    </source>
</evidence>
<reference evidence="3 4" key="1">
    <citation type="submission" date="2018-01" db="EMBL/GenBank/DDBJ databases">
        <title>The whole genome sequencing and assembly of Paenibacillus chitinolyticus KCCM 41400 strain.</title>
        <authorList>
            <person name="Kim J.-Y."/>
            <person name="Park M.-K."/>
            <person name="Lee Y.-J."/>
            <person name="Yi H."/>
            <person name="Bahn Y.-S."/>
            <person name="Kim J.F."/>
            <person name="Lee D.-W."/>
        </authorList>
    </citation>
    <scope>NUCLEOTIDE SEQUENCE [LARGE SCALE GENOMIC DNA]</scope>
    <source>
        <strain evidence="3 4">KCCM 41400</strain>
    </source>
</reference>
<dbReference type="Proteomes" id="UP000288943">
    <property type="component" value="Chromosome"/>
</dbReference>
<protein>
    <submittedName>
        <fullName evidence="2">FixH family protein</fullName>
    </submittedName>
</protein>
<evidence type="ECO:0000313" key="5">
    <source>
        <dbReference type="Proteomes" id="UP001527202"/>
    </source>
</evidence>
<reference evidence="2 5" key="2">
    <citation type="submission" date="2022-05" db="EMBL/GenBank/DDBJ databases">
        <title>Genome Sequencing of Bee-Associated Microbes.</title>
        <authorList>
            <person name="Dunlap C."/>
        </authorList>
    </citation>
    <scope>NUCLEOTIDE SEQUENCE [LARGE SCALE GENOMIC DNA]</scope>
    <source>
        <strain evidence="2 5">NRRL B-23120</strain>
    </source>
</reference>
<evidence type="ECO:0000313" key="2">
    <source>
        <dbReference type="EMBL" id="MCY9595231.1"/>
    </source>
</evidence>
<dbReference type="AlphaFoldDB" id="A0A410X303"/>